<proteinExistence type="predicted"/>
<reference evidence="11" key="1">
    <citation type="submission" date="2020-04" db="EMBL/GenBank/DDBJ databases">
        <authorList>
            <person name="Alioto T."/>
            <person name="Alioto T."/>
            <person name="Gomez Garrido J."/>
        </authorList>
    </citation>
    <scope>NUCLEOTIDE SEQUENCE</scope>
    <source>
        <strain evidence="11">A484AB</strain>
    </source>
</reference>
<dbReference type="InterPro" id="IPR038765">
    <property type="entry name" value="Papain-like_cys_pep_sf"/>
</dbReference>
<dbReference type="GO" id="GO:0006508">
    <property type="term" value="P:proteolysis"/>
    <property type="evidence" value="ECO:0007669"/>
    <property type="project" value="UniProtKB-KW"/>
</dbReference>
<dbReference type="PANTHER" id="PTHR24006:SF702">
    <property type="entry name" value="UBIQUITIN CARBOXYL-TERMINAL HYDROLASE 47"/>
    <property type="match status" value="1"/>
</dbReference>
<feature type="non-terminal residue" evidence="11">
    <location>
        <position position="1"/>
    </location>
</feature>
<evidence type="ECO:0000256" key="7">
    <source>
        <dbReference type="ARBA" id="ARBA00026136"/>
    </source>
</evidence>
<evidence type="ECO:0000313" key="11">
    <source>
        <dbReference type="EMBL" id="CAB4006864.1"/>
    </source>
</evidence>
<dbReference type="EMBL" id="CACRXK020005628">
    <property type="protein sequence ID" value="CAB4006864.1"/>
    <property type="molecule type" value="Genomic_DNA"/>
</dbReference>
<dbReference type="GO" id="GO:0005829">
    <property type="term" value="C:cytosol"/>
    <property type="evidence" value="ECO:0007669"/>
    <property type="project" value="TreeGrafter"/>
</dbReference>
<feature type="compositionally biased region" description="Polar residues" evidence="10">
    <location>
        <begin position="56"/>
        <end position="83"/>
    </location>
</feature>
<sequence length="687" mass="80534">GLKFCSFPYLLTLQLKRFAFDYNLLHRVKLNDRMTFPKHLNLNKYIPPDDDDNDESLSQKSDSPSSIETETDSGVSLTSSDNDAVTEDELNDMRMDVSEKSCTCASVDDVEESESIQDLKGPEGPYMYELFSIMIHSGSAIGGHYYVYIKSFEDDQWYSFNDQTVSKITNSDIKRTFGGSDSSNRGYYSSTYSSSANAYMLMYRQIRTDNCVFMNKTELPQHVRKLVARLQDDEFREKEMRDFKKSICRIKLFGYHPDTHDLMDTKLEIHKDRTLREATEEGRELLDLEDVVSLENCRIVKYDEFNENLELSYEGKEDTDMDTILGGVQYSYLFDLMLEIKKDGEEFPVYKPGAITIKVHEVNVVENYVAPAVSIRILWTDSLQTLQDVIRQKLRTSCKHIIMIWERYSSDFWEIKPSENRTLRDENFFKKNKIFVECTDAEPVDKLDSKLLKVLDYFSNSITLHVHLPEGVYTTEERVFDVRIHKQTRLEEFKKNLESKMGCSSEQFKVFQVYSNNQELEMDRLRDTFSTVSNKSKILIRHGRALKADEFRTKVFLIRVNEVQHTEFLLETILSKPMTILDVKINLHEELKKSCKREIPVERMRLRKKSWKSPGRIYRNEKKVDDVVIYSGTFELFVEELQGIEPVENESQMSMYIRRWRPSEYTFDEIQEIVLSEEATVTELKAK</sequence>
<evidence type="ECO:0000256" key="5">
    <source>
        <dbReference type="ARBA" id="ARBA00022801"/>
    </source>
</evidence>
<protein>
    <recommendedName>
        <fullName evidence="7">Ubiquitin carboxyl-terminal hydrolase 47</fullName>
        <ecNumber evidence="2">3.4.19.12</ecNumber>
    </recommendedName>
    <alternativeName>
        <fullName evidence="8">Ubiquitin thioesterase 47</fullName>
    </alternativeName>
    <alternativeName>
        <fullName evidence="9">Ubiquitin-specific-processing protease 47</fullName>
    </alternativeName>
</protein>
<keyword evidence="12" id="KW-1185">Reference proteome</keyword>
<keyword evidence="4" id="KW-0833">Ubl conjugation pathway</keyword>
<dbReference type="InterPro" id="IPR050164">
    <property type="entry name" value="Peptidase_C19"/>
</dbReference>
<evidence type="ECO:0000256" key="1">
    <source>
        <dbReference type="ARBA" id="ARBA00000707"/>
    </source>
</evidence>
<dbReference type="InterPro" id="IPR028889">
    <property type="entry name" value="USP"/>
</dbReference>
<evidence type="ECO:0000256" key="2">
    <source>
        <dbReference type="ARBA" id="ARBA00012759"/>
    </source>
</evidence>
<gene>
    <name evidence="11" type="ORF">PACLA_8A042684</name>
</gene>
<keyword evidence="3" id="KW-0645">Protease</keyword>
<name>A0A6S7HNF7_PARCT</name>
<evidence type="ECO:0000256" key="6">
    <source>
        <dbReference type="ARBA" id="ARBA00022807"/>
    </source>
</evidence>
<dbReference type="GO" id="GO:0005634">
    <property type="term" value="C:nucleus"/>
    <property type="evidence" value="ECO:0007669"/>
    <property type="project" value="TreeGrafter"/>
</dbReference>
<evidence type="ECO:0000256" key="9">
    <source>
        <dbReference type="ARBA" id="ARBA00032453"/>
    </source>
</evidence>
<dbReference type="GO" id="GO:0004843">
    <property type="term" value="F:cysteine-type deubiquitinase activity"/>
    <property type="evidence" value="ECO:0007669"/>
    <property type="project" value="UniProtKB-EC"/>
</dbReference>
<feature type="non-terminal residue" evidence="11">
    <location>
        <position position="687"/>
    </location>
</feature>
<dbReference type="Pfam" id="PF00443">
    <property type="entry name" value="UCH"/>
    <property type="match status" value="1"/>
</dbReference>
<evidence type="ECO:0000256" key="4">
    <source>
        <dbReference type="ARBA" id="ARBA00022786"/>
    </source>
</evidence>
<dbReference type="EC" id="3.4.19.12" evidence="2"/>
<comment type="caution">
    <text evidence="11">The sequence shown here is derived from an EMBL/GenBank/DDBJ whole genome shotgun (WGS) entry which is preliminary data.</text>
</comment>
<dbReference type="InterPro" id="IPR045578">
    <property type="entry name" value="USP47_C"/>
</dbReference>
<dbReference type="InterPro" id="IPR018200">
    <property type="entry name" value="USP_CS"/>
</dbReference>
<accession>A0A6S7HNF7</accession>
<dbReference type="SUPFAM" id="SSF54001">
    <property type="entry name" value="Cysteine proteinases"/>
    <property type="match status" value="1"/>
</dbReference>
<dbReference type="Pfam" id="PF19718">
    <property type="entry name" value="USP47_C"/>
    <property type="match status" value="1"/>
</dbReference>
<evidence type="ECO:0000313" key="12">
    <source>
        <dbReference type="Proteomes" id="UP001152795"/>
    </source>
</evidence>
<dbReference type="PANTHER" id="PTHR24006">
    <property type="entry name" value="UBIQUITIN CARBOXYL-TERMINAL HYDROLASE"/>
    <property type="match status" value="1"/>
</dbReference>
<dbReference type="Proteomes" id="UP001152795">
    <property type="component" value="Unassembled WGS sequence"/>
</dbReference>
<evidence type="ECO:0000256" key="3">
    <source>
        <dbReference type="ARBA" id="ARBA00022670"/>
    </source>
</evidence>
<dbReference type="PROSITE" id="PS50235">
    <property type="entry name" value="USP_3"/>
    <property type="match status" value="1"/>
</dbReference>
<dbReference type="PROSITE" id="PS00973">
    <property type="entry name" value="USP_2"/>
    <property type="match status" value="1"/>
</dbReference>
<organism evidence="11 12">
    <name type="scientific">Paramuricea clavata</name>
    <name type="common">Red gorgonian</name>
    <name type="synonym">Violescent sea-whip</name>
    <dbReference type="NCBI Taxonomy" id="317549"/>
    <lineage>
        <taxon>Eukaryota</taxon>
        <taxon>Metazoa</taxon>
        <taxon>Cnidaria</taxon>
        <taxon>Anthozoa</taxon>
        <taxon>Octocorallia</taxon>
        <taxon>Malacalcyonacea</taxon>
        <taxon>Plexauridae</taxon>
        <taxon>Paramuricea</taxon>
    </lineage>
</organism>
<evidence type="ECO:0000256" key="10">
    <source>
        <dbReference type="SAM" id="MobiDB-lite"/>
    </source>
</evidence>
<evidence type="ECO:0000256" key="8">
    <source>
        <dbReference type="ARBA" id="ARBA00029910"/>
    </source>
</evidence>
<dbReference type="InterPro" id="IPR001394">
    <property type="entry name" value="Peptidase_C19_UCH"/>
</dbReference>
<dbReference type="Gene3D" id="3.90.70.10">
    <property type="entry name" value="Cysteine proteinases"/>
    <property type="match status" value="1"/>
</dbReference>
<feature type="region of interest" description="Disordered" evidence="10">
    <location>
        <begin position="45"/>
        <end position="84"/>
    </location>
</feature>
<dbReference type="AlphaFoldDB" id="A0A6S7HNF7"/>
<comment type="catalytic activity">
    <reaction evidence="1">
        <text>Thiol-dependent hydrolysis of ester, thioester, amide, peptide and isopeptide bonds formed by the C-terminal Gly of ubiquitin (a 76-residue protein attached to proteins as an intracellular targeting signal).</text>
        <dbReference type="EC" id="3.4.19.12"/>
    </reaction>
</comment>
<dbReference type="OrthoDB" id="289038at2759"/>
<keyword evidence="5 11" id="KW-0378">Hydrolase</keyword>
<dbReference type="GO" id="GO:0016579">
    <property type="term" value="P:protein deubiquitination"/>
    <property type="evidence" value="ECO:0007669"/>
    <property type="project" value="InterPro"/>
</dbReference>
<keyword evidence="6" id="KW-0788">Thiol protease</keyword>